<comment type="caution">
    <text evidence="6">The sequence shown here is derived from an EMBL/GenBank/DDBJ whole genome shotgun (WGS) entry which is preliminary data.</text>
</comment>
<dbReference type="PROSITE" id="PS50977">
    <property type="entry name" value="HTH_TETR_2"/>
    <property type="match status" value="1"/>
</dbReference>
<feature type="domain" description="HTH tetR-type" evidence="5">
    <location>
        <begin position="16"/>
        <end position="77"/>
    </location>
</feature>
<evidence type="ECO:0000256" key="3">
    <source>
        <dbReference type="ARBA" id="ARBA00023163"/>
    </source>
</evidence>
<keyword evidence="7" id="KW-1185">Reference proteome</keyword>
<proteinExistence type="predicted"/>
<keyword evidence="1" id="KW-0805">Transcription regulation</keyword>
<reference evidence="6" key="2">
    <citation type="submission" date="2023-01" db="EMBL/GenBank/DDBJ databases">
        <title>Draft genome sequence of Sneathiella chinensis strain NBRC 103408.</title>
        <authorList>
            <person name="Sun Q."/>
            <person name="Mori K."/>
        </authorList>
    </citation>
    <scope>NUCLEOTIDE SEQUENCE</scope>
    <source>
        <strain evidence="6">NBRC 103408</strain>
    </source>
</reference>
<keyword evidence="3" id="KW-0804">Transcription</keyword>
<dbReference type="Pfam" id="PF00440">
    <property type="entry name" value="TetR_N"/>
    <property type="match status" value="1"/>
</dbReference>
<evidence type="ECO:0000256" key="4">
    <source>
        <dbReference type="PROSITE-ProRule" id="PRU00335"/>
    </source>
</evidence>
<evidence type="ECO:0000259" key="5">
    <source>
        <dbReference type="PROSITE" id="PS50977"/>
    </source>
</evidence>
<gene>
    <name evidence="6" type="ORF">GCM10007924_30130</name>
</gene>
<dbReference type="SUPFAM" id="SSF46689">
    <property type="entry name" value="Homeodomain-like"/>
    <property type="match status" value="1"/>
</dbReference>
<dbReference type="InterPro" id="IPR050109">
    <property type="entry name" value="HTH-type_TetR-like_transc_reg"/>
</dbReference>
<evidence type="ECO:0000256" key="2">
    <source>
        <dbReference type="ARBA" id="ARBA00023125"/>
    </source>
</evidence>
<evidence type="ECO:0000313" key="6">
    <source>
        <dbReference type="EMBL" id="GLQ07791.1"/>
    </source>
</evidence>
<dbReference type="InterPro" id="IPR001647">
    <property type="entry name" value="HTH_TetR"/>
</dbReference>
<dbReference type="PANTHER" id="PTHR30055">
    <property type="entry name" value="HTH-TYPE TRANSCRIPTIONAL REGULATOR RUTR"/>
    <property type="match status" value="1"/>
</dbReference>
<dbReference type="Gene3D" id="1.10.357.10">
    <property type="entry name" value="Tetracycline Repressor, domain 2"/>
    <property type="match status" value="1"/>
</dbReference>
<dbReference type="InterPro" id="IPR009057">
    <property type="entry name" value="Homeodomain-like_sf"/>
</dbReference>
<evidence type="ECO:0000256" key="1">
    <source>
        <dbReference type="ARBA" id="ARBA00023015"/>
    </source>
</evidence>
<name>A0ABQ5U8R0_9PROT</name>
<feature type="DNA-binding region" description="H-T-H motif" evidence="4">
    <location>
        <begin position="40"/>
        <end position="59"/>
    </location>
</feature>
<dbReference type="EMBL" id="BSNF01000010">
    <property type="protein sequence ID" value="GLQ07791.1"/>
    <property type="molecule type" value="Genomic_DNA"/>
</dbReference>
<keyword evidence="2 4" id="KW-0238">DNA-binding</keyword>
<dbReference type="PANTHER" id="PTHR30055:SF234">
    <property type="entry name" value="HTH-TYPE TRANSCRIPTIONAL REGULATOR BETI"/>
    <property type="match status" value="1"/>
</dbReference>
<reference evidence="6" key="1">
    <citation type="journal article" date="2014" name="Int. J. Syst. Evol. Microbiol.">
        <title>Complete genome of a new Firmicutes species belonging to the dominant human colonic microbiota ('Ruminococcus bicirculans') reveals two chromosomes and a selective capacity to utilize plant glucans.</title>
        <authorList>
            <consortium name="NISC Comparative Sequencing Program"/>
            <person name="Wegmann U."/>
            <person name="Louis P."/>
            <person name="Goesmann A."/>
            <person name="Henrissat B."/>
            <person name="Duncan S.H."/>
            <person name="Flint H.J."/>
        </authorList>
    </citation>
    <scope>NUCLEOTIDE SEQUENCE</scope>
    <source>
        <strain evidence="6">NBRC 103408</strain>
    </source>
</reference>
<sequence length="227" mass="25315">MGRDGERAVASTNNRLKTRDRIKIAAQRLFAERGIEAVTVREIVVAAGQKNMASLHYYFRTKEDLARELLLDAATLIEARRTELLDRMEALGGPHQPREVLKILIECAVMPPDDPGAFSTVRLFTTTYQKTPEFLLDAVGEGKANVAYDRCLDHLRHFMRGTDPGRMERRLYLLQQYVFGALSAREFALSQGKGEGRVWAGPGMLDELVSTAEGILFAGLPHQNAAD</sequence>
<dbReference type="Proteomes" id="UP001161409">
    <property type="component" value="Unassembled WGS sequence"/>
</dbReference>
<protein>
    <recommendedName>
        <fullName evidence="5">HTH tetR-type domain-containing protein</fullName>
    </recommendedName>
</protein>
<evidence type="ECO:0000313" key="7">
    <source>
        <dbReference type="Proteomes" id="UP001161409"/>
    </source>
</evidence>
<organism evidence="6 7">
    <name type="scientific">Sneathiella chinensis</name>
    <dbReference type="NCBI Taxonomy" id="349750"/>
    <lineage>
        <taxon>Bacteria</taxon>
        <taxon>Pseudomonadati</taxon>
        <taxon>Pseudomonadota</taxon>
        <taxon>Alphaproteobacteria</taxon>
        <taxon>Sneathiellales</taxon>
        <taxon>Sneathiellaceae</taxon>
        <taxon>Sneathiella</taxon>
    </lineage>
</organism>
<accession>A0ABQ5U8R0</accession>